<organism evidence="10 11">
    <name type="scientific">Acrasis kona</name>
    <dbReference type="NCBI Taxonomy" id="1008807"/>
    <lineage>
        <taxon>Eukaryota</taxon>
        <taxon>Discoba</taxon>
        <taxon>Heterolobosea</taxon>
        <taxon>Tetramitia</taxon>
        <taxon>Eutetramitia</taxon>
        <taxon>Acrasidae</taxon>
        <taxon>Acrasis</taxon>
    </lineage>
</organism>
<dbReference type="PANTHER" id="PTHR12064">
    <property type="entry name" value="METAL TRANSPORTER CNNM"/>
    <property type="match status" value="1"/>
</dbReference>
<dbReference type="Pfam" id="PF01595">
    <property type="entry name" value="CNNM"/>
    <property type="match status" value="1"/>
</dbReference>
<dbReference type="InterPro" id="IPR045095">
    <property type="entry name" value="ACDP"/>
</dbReference>
<keyword evidence="4 6" id="KW-1133">Transmembrane helix</keyword>
<evidence type="ECO:0000256" key="1">
    <source>
        <dbReference type="ARBA" id="ARBA00004141"/>
    </source>
</evidence>
<keyword evidence="5 6" id="KW-0472">Membrane</keyword>
<dbReference type="PANTHER" id="PTHR12064:SF97">
    <property type="entry name" value="METAL TRANSPORTER CNNM-5"/>
    <property type="match status" value="1"/>
</dbReference>
<evidence type="ECO:0000256" key="4">
    <source>
        <dbReference type="ARBA" id="ARBA00022989"/>
    </source>
</evidence>
<dbReference type="Proteomes" id="UP001431209">
    <property type="component" value="Unassembled WGS sequence"/>
</dbReference>
<evidence type="ECO:0000313" key="11">
    <source>
        <dbReference type="Proteomes" id="UP001431209"/>
    </source>
</evidence>
<dbReference type="SUPFAM" id="SSF54631">
    <property type="entry name" value="CBS-domain pair"/>
    <property type="match status" value="1"/>
</dbReference>
<evidence type="ECO:0000256" key="7">
    <source>
        <dbReference type="SAM" id="MobiDB-lite"/>
    </source>
</evidence>
<keyword evidence="11" id="KW-1185">Reference proteome</keyword>
<accession>A0AAW2Z312</accession>
<evidence type="ECO:0000256" key="2">
    <source>
        <dbReference type="ARBA" id="ARBA00022692"/>
    </source>
</evidence>
<comment type="subcellular location">
    <subcellularLocation>
        <location evidence="1">Membrane</location>
        <topology evidence="1">Multi-pass membrane protein</topology>
    </subcellularLocation>
</comment>
<dbReference type="GO" id="GO:0030026">
    <property type="term" value="P:intracellular manganese ion homeostasis"/>
    <property type="evidence" value="ECO:0007669"/>
    <property type="project" value="TreeGrafter"/>
</dbReference>
<feature type="domain" description="CNNM transmembrane" evidence="9">
    <location>
        <begin position="11"/>
        <end position="197"/>
    </location>
</feature>
<feature type="region of interest" description="Disordered" evidence="7">
    <location>
        <begin position="478"/>
        <end position="501"/>
    </location>
</feature>
<dbReference type="GO" id="GO:0010960">
    <property type="term" value="P:magnesium ion homeostasis"/>
    <property type="evidence" value="ECO:0007669"/>
    <property type="project" value="InterPro"/>
</dbReference>
<dbReference type="InterPro" id="IPR002550">
    <property type="entry name" value="CNNM"/>
</dbReference>
<dbReference type="AlphaFoldDB" id="A0AAW2Z312"/>
<feature type="transmembrane region" description="Helical" evidence="8">
    <location>
        <begin position="15"/>
        <end position="42"/>
    </location>
</feature>
<feature type="region of interest" description="Disordered" evidence="7">
    <location>
        <begin position="321"/>
        <end position="340"/>
    </location>
</feature>
<evidence type="ECO:0000256" key="5">
    <source>
        <dbReference type="ARBA" id="ARBA00023136"/>
    </source>
</evidence>
<evidence type="ECO:0000256" key="6">
    <source>
        <dbReference type="PROSITE-ProRule" id="PRU01193"/>
    </source>
</evidence>
<keyword evidence="2 6" id="KW-0812">Transmembrane</keyword>
<dbReference type="Gene3D" id="3.10.580.10">
    <property type="entry name" value="CBS-domain"/>
    <property type="match status" value="1"/>
</dbReference>
<sequence length="501" mass="56736">MVHVEEEQVLTWYQYIIYASISFLLVCAGGLMSGLTLGLLSLDQMSIKILKKTGSEQEKKYASRLFPILKHHHWLLVTLLLWNAAAMEALPLFLNKIVPEYLAIILSVTFVLIFGEVIPQAAISRFGLAVGGNLHWFVWIAIYVASPAAWPISKVLDLVLGENHTTFYKRAELKELIGIHGEGDNGKGGIGLLTRDEVMIIRGALEMRDKTISSIMMPFDKVFMLEHDEKMEMSTIKKILVSGHSRIPVYTKRRTNITGVMHVKSLIEIDPDDAVPVHDIKLLEPIWVDDNTPIWDMLNIFQTGRGHLAFVKSSTISIGIPPEHHHHHHHHKNHEKDTTTEDCDCIPDEITEDVSLQEEEQEKYIPLGIVTMEDVFEELIQEEIHDEADIKNTGNLIHQQARLAEMIRKVSTPIPQSDNNNNPFHYRQNSYVQTSNLSTSHDIIHKHSKSIPHNRSSLSFGGLNSYVSGDYFSSNIVNPEVSQDDSTPLLANRRDKSVTFQ</sequence>
<name>A0AAW2Z312_9EUKA</name>
<dbReference type="CDD" id="cd04590">
    <property type="entry name" value="CBS_pair_CorC_HlyC_assoc"/>
    <property type="match status" value="1"/>
</dbReference>
<dbReference type="GO" id="GO:0016020">
    <property type="term" value="C:membrane"/>
    <property type="evidence" value="ECO:0007669"/>
    <property type="project" value="UniProtKB-SubCell"/>
</dbReference>
<dbReference type="EMBL" id="JAOPGA020001028">
    <property type="protein sequence ID" value="KAL0484166.1"/>
    <property type="molecule type" value="Genomic_DNA"/>
</dbReference>
<gene>
    <name evidence="10" type="ORF">AKO1_004731</name>
</gene>
<keyword evidence="3" id="KW-0677">Repeat</keyword>
<dbReference type="InterPro" id="IPR046342">
    <property type="entry name" value="CBS_dom_sf"/>
</dbReference>
<dbReference type="InterPro" id="IPR044751">
    <property type="entry name" value="Ion_transp-like_CBS"/>
</dbReference>
<evidence type="ECO:0000313" key="10">
    <source>
        <dbReference type="EMBL" id="KAL0484166.1"/>
    </source>
</evidence>
<protein>
    <submittedName>
        <fullName evidence="10">DUF21 domain-containing protein</fullName>
    </submittedName>
</protein>
<evidence type="ECO:0000259" key="9">
    <source>
        <dbReference type="PROSITE" id="PS51846"/>
    </source>
</evidence>
<feature type="transmembrane region" description="Helical" evidence="8">
    <location>
        <begin position="74"/>
        <end position="94"/>
    </location>
</feature>
<reference evidence="10 11" key="1">
    <citation type="submission" date="2024-03" db="EMBL/GenBank/DDBJ databases">
        <title>The Acrasis kona genome and developmental transcriptomes reveal deep origins of eukaryotic multicellular pathways.</title>
        <authorList>
            <person name="Sheikh S."/>
            <person name="Fu C.-J."/>
            <person name="Brown M.W."/>
            <person name="Baldauf S.L."/>
        </authorList>
    </citation>
    <scope>NUCLEOTIDE SEQUENCE [LARGE SCALE GENOMIC DNA]</scope>
    <source>
        <strain evidence="10 11">ATCC MYA-3509</strain>
    </source>
</reference>
<dbReference type="PROSITE" id="PS51846">
    <property type="entry name" value="CNNM"/>
    <property type="match status" value="1"/>
</dbReference>
<comment type="caution">
    <text evidence="10">The sequence shown here is derived from an EMBL/GenBank/DDBJ whole genome shotgun (WGS) entry which is preliminary data.</text>
</comment>
<proteinExistence type="predicted"/>
<feature type="compositionally biased region" description="Basic residues" evidence="7">
    <location>
        <begin position="324"/>
        <end position="333"/>
    </location>
</feature>
<evidence type="ECO:0000256" key="3">
    <source>
        <dbReference type="ARBA" id="ARBA00022737"/>
    </source>
</evidence>
<feature type="transmembrane region" description="Helical" evidence="8">
    <location>
        <begin position="100"/>
        <end position="119"/>
    </location>
</feature>
<feature type="compositionally biased region" description="Basic and acidic residues" evidence="7">
    <location>
        <begin position="492"/>
        <end position="501"/>
    </location>
</feature>
<evidence type="ECO:0000256" key="8">
    <source>
        <dbReference type="SAM" id="Phobius"/>
    </source>
</evidence>
<dbReference type="GO" id="GO:0005737">
    <property type="term" value="C:cytoplasm"/>
    <property type="evidence" value="ECO:0007669"/>
    <property type="project" value="TreeGrafter"/>
</dbReference>